<dbReference type="OrthoDB" id="5229455at2759"/>
<dbReference type="PANTHER" id="PTHR37534">
    <property type="entry name" value="TRANSCRIPTIONAL ACTIVATOR PROTEIN UGA3"/>
    <property type="match status" value="1"/>
</dbReference>
<evidence type="ECO:0000256" key="4">
    <source>
        <dbReference type="SAM" id="Phobius"/>
    </source>
</evidence>
<evidence type="ECO:0000256" key="3">
    <source>
        <dbReference type="SAM" id="MobiDB-lite"/>
    </source>
</evidence>
<dbReference type="InterPro" id="IPR021858">
    <property type="entry name" value="Fun_TF"/>
</dbReference>
<dbReference type="GO" id="GO:0045944">
    <property type="term" value="P:positive regulation of transcription by RNA polymerase II"/>
    <property type="evidence" value="ECO:0007669"/>
    <property type="project" value="TreeGrafter"/>
</dbReference>
<keyword evidence="4" id="KW-0812">Transmembrane</keyword>
<dbReference type="GO" id="GO:0003700">
    <property type="term" value="F:DNA-binding transcription factor activity"/>
    <property type="evidence" value="ECO:0007669"/>
    <property type="project" value="TreeGrafter"/>
</dbReference>
<dbReference type="GeneID" id="63729555"/>
<dbReference type="Pfam" id="PF11951">
    <property type="entry name" value="Fungal_trans_2"/>
    <property type="match status" value="1"/>
</dbReference>
<keyword evidence="6" id="KW-1185">Reference proteome</keyword>
<proteinExistence type="predicted"/>
<reference evidence="6" key="1">
    <citation type="journal article" date="2017" name="Genome Biol.">
        <title>Comparative genomics reveals high biological diversity and specific adaptations in the industrially and medically important fungal genus Aspergillus.</title>
        <authorList>
            <person name="de Vries R.P."/>
            <person name="Riley R."/>
            <person name="Wiebenga A."/>
            <person name="Aguilar-Osorio G."/>
            <person name="Amillis S."/>
            <person name="Uchima C.A."/>
            <person name="Anderluh G."/>
            <person name="Asadollahi M."/>
            <person name="Askin M."/>
            <person name="Barry K."/>
            <person name="Battaglia E."/>
            <person name="Bayram O."/>
            <person name="Benocci T."/>
            <person name="Braus-Stromeyer S.A."/>
            <person name="Caldana C."/>
            <person name="Canovas D."/>
            <person name="Cerqueira G.C."/>
            <person name="Chen F."/>
            <person name="Chen W."/>
            <person name="Choi C."/>
            <person name="Clum A."/>
            <person name="Dos Santos R.A."/>
            <person name="Damasio A.R."/>
            <person name="Diallinas G."/>
            <person name="Emri T."/>
            <person name="Fekete E."/>
            <person name="Flipphi M."/>
            <person name="Freyberg S."/>
            <person name="Gallo A."/>
            <person name="Gournas C."/>
            <person name="Habgood R."/>
            <person name="Hainaut M."/>
            <person name="Harispe M.L."/>
            <person name="Henrissat B."/>
            <person name="Hilden K.S."/>
            <person name="Hope R."/>
            <person name="Hossain A."/>
            <person name="Karabika E."/>
            <person name="Karaffa L."/>
            <person name="Karanyi Z."/>
            <person name="Krasevec N."/>
            <person name="Kuo A."/>
            <person name="Kusch H."/>
            <person name="LaButti K."/>
            <person name="Lagendijk E.L."/>
            <person name="Lapidus A."/>
            <person name="Levasseur A."/>
            <person name="Lindquist E."/>
            <person name="Lipzen A."/>
            <person name="Logrieco A.F."/>
            <person name="MacCabe A."/>
            <person name="Maekelae M.R."/>
            <person name="Malavazi I."/>
            <person name="Melin P."/>
            <person name="Meyer V."/>
            <person name="Mielnichuk N."/>
            <person name="Miskei M."/>
            <person name="Molnar A.P."/>
            <person name="Mule G."/>
            <person name="Ngan C.Y."/>
            <person name="Orejas M."/>
            <person name="Orosz E."/>
            <person name="Ouedraogo J.P."/>
            <person name="Overkamp K.M."/>
            <person name="Park H.-S."/>
            <person name="Perrone G."/>
            <person name="Piumi F."/>
            <person name="Punt P.J."/>
            <person name="Ram A.F."/>
            <person name="Ramon A."/>
            <person name="Rauscher S."/>
            <person name="Record E."/>
            <person name="Riano-Pachon D.M."/>
            <person name="Robert V."/>
            <person name="Roehrig J."/>
            <person name="Ruller R."/>
            <person name="Salamov A."/>
            <person name="Salih N.S."/>
            <person name="Samson R.A."/>
            <person name="Sandor E."/>
            <person name="Sanguinetti M."/>
            <person name="Schuetze T."/>
            <person name="Sepcic K."/>
            <person name="Shelest E."/>
            <person name="Sherlock G."/>
            <person name="Sophianopoulou V."/>
            <person name="Squina F.M."/>
            <person name="Sun H."/>
            <person name="Susca A."/>
            <person name="Todd R.B."/>
            <person name="Tsang A."/>
            <person name="Unkles S.E."/>
            <person name="van de Wiele N."/>
            <person name="van Rossen-Uffink D."/>
            <person name="Oliveira J.V."/>
            <person name="Vesth T.C."/>
            <person name="Visser J."/>
            <person name="Yu J.-H."/>
            <person name="Zhou M."/>
            <person name="Andersen M.R."/>
            <person name="Archer D.B."/>
            <person name="Baker S.E."/>
            <person name="Benoit I."/>
            <person name="Brakhage A.A."/>
            <person name="Braus G.H."/>
            <person name="Fischer R."/>
            <person name="Frisvad J.C."/>
            <person name="Goldman G.H."/>
            <person name="Houbraken J."/>
            <person name="Oakley B."/>
            <person name="Pocsi I."/>
            <person name="Scazzocchio C."/>
            <person name="Seiboth B."/>
            <person name="vanKuyk P.A."/>
            <person name="Wortman J."/>
            <person name="Dyer P.S."/>
            <person name="Grigoriev I.V."/>
        </authorList>
    </citation>
    <scope>NUCLEOTIDE SEQUENCE [LARGE SCALE GENOMIC DNA]</scope>
    <source>
        <strain evidence="6">CBS 583.65</strain>
    </source>
</reference>
<feature type="compositionally biased region" description="Low complexity" evidence="3">
    <location>
        <begin position="182"/>
        <end position="193"/>
    </location>
</feature>
<dbReference type="VEuPathDB" id="FungiDB:ASPVEDRAFT_48622"/>
<evidence type="ECO:0000256" key="1">
    <source>
        <dbReference type="ARBA" id="ARBA00004123"/>
    </source>
</evidence>
<dbReference type="Proteomes" id="UP000184073">
    <property type="component" value="Unassembled WGS sequence"/>
</dbReference>
<evidence type="ECO:0000313" key="6">
    <source>
        <dbReference type="Proteomes" id="UP000184073"/>
    </source>
</evidence>
<protein>
    <submittedName>
        <fullName evidence="5">Uncharacterized protein</fullName>
    </submittedName>
</protein>
<dbReference type="EMBL" id="KV878125">
    <property type="protein sequence ID" value="OJI96411.1"/>
    <property type="molecule type" value="Genomic_DNA"/>
</dbReference>
<keyword evidence="4" id="KW-0472">Membrane</keyword>
<dbReference type="AlphaFoldDB" id="A0A1L9P4G2"/>
<dbReference type="GO" id="GO:0000976">
    <property type="term" value="F:transcription cis-regulatory region binding"/>
    <property type="evidence" value="ECO:0007669"/>
    <property type="project" value="TreeGrafter"/>
</dbReference>
<accession>A0A1L9P4G2</accession>
<dbReference type="STRING" id="1036611.A0A1L9P4G2"/>
<dbReference type="RefSeq" id="XP_040662174.1">
    <property type="nucleotide sequence ID" value="XM_040814044.1"/>
</dbReference>
<sequence>MNHEYSTDPVPRFKPSGSEENTEQDAPAKMLLWEAGHAGEISIGRTYPSRLHDIQDSATVPDQSLNPPTCTTDRAPVDMDLSREDVPDNPVPNSFGGPHYHSSLNTDSSISALLNFNLPTGPVSQPISFIRPSIDVTGYTVNQSSGLPDYQNLSGSPPANMGPVGTSSGSPSDSHGTLSPRSLDTSLFTSSTSGDQKESPDMFLPGPIDGHPGAAPDRAKHARSNSFCARLGNSRVTFDEYRGPTNSEKWRAYLTSVTDHYGMDCGRPDMDLGNNDDHSAIDIDDALGTVQSQTTSKVSSPETTQMENAQDRARGCKYDYYASSVAINIPRYLSPLPPSLVNVPINLMYFHHFLNHTARVLVTHDCGDNPFSSVLPSMAIGDSNLLNLMLAYSASHRARFLGHPEPANRIAHWVRNVFPSLRLALENTQEKITDSHLATAIMLLSLEIVSPSTFEVPIPWQCHLKLARDLFLARKSQMAYPGNRVGAFLTRWLGYLDILGSLSCRHHLPPLLEYYSVLNTCTIVEDWDEFAIDCMTGFTPRTGLFLMQLGGLVHQCDNERFDATGEFLPDWQPSPDIVRRAEALISDWETLDAHAHAYEKHYQDCESSDIISIDRAFRYAGLVHLHRRVLGDPPNSDAVSKALNGLMESVTAIQSGSAIEAGVLFPIFTAGCETQNLEQRAEIKERLETLEGIGMKQIQNARTLMQRSWDTNLPWIAFAQGEFIGCPFPKMEGCNVSDPRGAGVFTTYALLLFSTLTSISLIFCVVLSFLESRILNLTRISVAGHTNSNSRRCAGQEAQQQGETVPNHMAYSTDLLDGGIEDIQIQPLCPLLMTPLPDENSHPLIGDPGDLLGSIVDNLKISALDPKWDGNICWALKGSSIFNDADEEIDAFNARSNMIERQPYSELWVFQYGLRYIPALSDRDVYRTIRIEELPRDVVMSQVLPLIVGEVYCARLADTRNISGYNTAMITFVTQKDAVKFVTLIANKTIVLPFGKLVPVHTPTYPMPAETDRLIAEEGYTRTLGVFHIRPSLKAEIMRVLNNTNFKYSLEVEAVDDGPAVGEVSVKMLSVKAAAMLFEWLRKHPALGKCQFRFLQQNGAPSEARPVVLNADSQTASW</sequence>
<feature type="transmembrane region" description="Helical" evidence="4">
    <location>
        <begin position="748"/>
        <end position="770"/>
    </location>
</feature>
<dbReference type="PANTHER" id="PTHR37534:SF43">
    <property type="entry name" value="FINGER DOMAIN PROTEIN, PUTATIVE (AFU_ORTHOLOGUE AFUA_1G01850)-RELATED"/>
    <property type="match status" value="1"/>
</dbReference>
<feature type="region of interest" description="Disordered" evidence="3">
    <location>
        <begin position="1"/>
        <end position="26"/>
    </location>
</feature>
<feature type="compositionally biased region" description="Polar residues" evidence="3">
    <location>
        <begin position="147"/>
        <end position="157"/>
    </location>
</feature>
<organism evidence="5 6">
    <name type="scientific">Aspergillus versicolor CBS 583.65</name>
    <dbReference type="NCBI Taxonomy" id="1036611"/>
    <lineage>
        <taxon>Eukaryota</taxon>
        <taxon>Fungi</taxon>
        <taxon>Dikarya</taxon>
        <taxon>Ascomycota</taxon>
        <taxon>Pezizomycotina</taxon>
        <taxon>Eurotiomycetes</taxon>
        <taxon>Eurotiomycetidae</taxon>
        <taxon>Eurotiales</taxon>
        <taxon>Aspergillaceae</taxon>
        <taxon>Aspergillus</taxon>
        <taxon>Aspergillus subgen. Nidulantes</taxon>
    </lineage>
</organism>
<feature type="region of interest" description="Disordered" evidence="3">
    <location>
        <begin position="147"/>
        <end position="219"/>
    </location>
</feature>
<feature type="compositionally biased region" description="Polar residues" evidence="3">
    <location>
        <begin position="165"/>
        <end position="180"/>
    </location>
</feature>
<dbReference type="GO" id="GO:0005634">
    <property type="term" value="C:nucleus"/>
    <property type="evidence" value="ECO:0007669"/>
    <property type="project" value="UniProtKB-SubCell"/>
</dbReference>
<name>A0A1L9P4G2_ASPVE</name>
<gene>
    <name evidence="5" type="ORF">ASPVEDRAFT_48622</name>
</gene>
<keyword evidence="4" id="KW-1133">Transmembrane helix</keyword>
<comment type="subcellular location">
    <subcellularLocation>
        <location evidence="1">Nucleus</location>
    </subcellularLocation>
</comment>
<keyword evidence="2" id="KW-0539">Nucleus</keyword>
<evidence type="ECO:0000256" key="2">
    <source>
        <dbReference type="ARBA" id="ARBA00023242"/>
    </source>
</evidence>
<evidence type="ECO:0000313" key="5">
    <source>
        <dbReference type="EMBL" id="OJI96411.1"/>
    </source>
</evidence>